<proteinExistence type="predicted"/>
<gene>
    <name evidence="7" type="ORF">BSTOLATCC_MIC62654</name>
</gene>
<dbReference type="GO" id="GO:0016020">
    <property type="term" value="C:membrane"/>
    <property type="evidence" value="ECO:0007669"/>
    <property type="project" value="UniProtKB-SubCell"/>
</dbReference>
<feature type="transmembrane region" description="Helical" evidence="5">
    <location>
        <begin position="420"/>
        <end position="442"/>
    </location>
</feature>
<feature type="transmembrane region" description="Helical" evidence="5">
    <location>
        <begin position="221"/>
        <end position="243"/>
    </location>
</feature>
<reference evidence="7" key="1">
    <citation type="submission" date="2021-09" db="EMBL/GenBank/DDBJ databases">
        <authorList>
            <consortium name="AG Swart"/>
            <person name="Singh M."/>
            <person name="Singh A."/>
            <person name="Seah K."/>
            <person name="Emmerich C."/>
        </authorList>
    </citation>
    <scope>NUCLEOTIDE SEQUENCE</scope>
    <source>
        <strain evidence="7">ATCC30299</strain>
    </source>
</reference>
<dbReference type="Pfam" id="PF01490">
    <property type="entry name" value="Aa_trans"/>
    <property type="match status" value="1"/>
</dbReference>
<feature type="transmembrane region" description="Helical" evidence="5">
    <location>
        <begin position="141"/>
        <end position="160"/>
    </location>
</feature>
<dbReference type="AlphaFoldDB" id="A0AAU9KAJ8"/>
<feature type="transmembrane region" description="Helical" evidence="5">
    <location>
        <begin position="395"/>
        <end position="414"/>
    </location>
</feature>
<evidence type="ECO:0000313" key="7">
    <source>
        <dbReference type="EMBL" id="CAG9335075.1"/>
    </source>
</evidence>
<accession>A0AAU9KAJ8</accession>
<feature type="transmembrane region" description="Helical" evidence="5">
    <location>
        <begin position="300"/>
        <end position="328"/>
    </location>
</feature>
<evidence type="ECO:0000256" key="5">
    <source>
        <dbReference type="SAM" id="Phobius"/>
    </source>
</evidence>
<feature type="transmembrane region" description="Helical" evidence="5">
    <location>
        <begin position="462"/>
        <end position="483"/>
    </location>
</feature>
<feature type="transmembrane region" description="Helical" evidence="5">
    <location>
        <begin position="263"/>
        <end position="279"/>
    </location>
</feature>
<comment type="caution">
    <text evidence="7">The sequence shown here is derived from an EMBL/GenBank/DDBJ whole genome shotgun (WGS) entry which is preliminary data.</text>
</comment>
<sequence length="487" mass="54018">MSSKKVSDESAPAQEHQIGAITGLFFTMNLIVGAGLLGLPYAFRMSGWAISGIYTIFCCVLGYVWACQLIEVMSRCEALLQLEEQGLAVQRPSFKELLFGRNKTKLHDPLIGRDCQPDITHRRIDMCEMINVLFGKTWKKIYLSGMILDTILSLASYSIVFSSSLASNLEIGFLDTCDIYQSEGFFSDCRKTYWFFLAIFTGVSVYLTLIEMHEQKVIQNVITGASLFNILIVLTLSIASLATNTAIDSDDSIDPGSYKAADIYNIGISLPIILFASIYQTSLPSIIEFVGEKTTSIKKILTYALFASLFIYLSMGLIVPAAVSGVYGQYNISFRNYSAGYSQAERPWWTYVIAYIIVLSPAVGILSLFPLVAIPLAHNLITYIYGFEKPAGVRLGDYIIKLIVVLLPLLLAFVEYDLGSILSIAGAITIVLVSIAIPIMYIASREMIDVPSIYDFKYSPRLVSIFVVVVHIGVLIFKAYYAIFPEE</sequence>
<dbReference type="EMBL" id="CAJZBQ010000060">
    <property type="protein sequence ID" value="CAG9335075.1"/>
    <property type="molecule type" value="Genomic_DNA"/>
</dbReference>
<feature type="transmembrane region" description="Helical" evidence="5">
    <location>
        <begin position="192"/>
        <end position="209"/>
    </location>
</feature>
<evidence type="ECO:0000256" key="3">
    <source>
        <dbReference type="ARBA" id="ARBA00022989"/>
    </source>
</evidence>
<keyword evidence="2 5" id="KW-0812">Transmembrane</keyword>
<dbReference type="InterPro" id="IPR013057">
    <property type="entry name" value="AA_transpt_TM"/>
</dbReference>
<evidence type="ECO:0000256" key="4">
    <source>
        <dbReference type="ARBA" id="ARBA00023136"/>
    </source>
</evidence>
<evidence type="ECO:0000256" key="1">
    <source>
        <dbReference type="ARBA" id="ARBA00004370"/>
    </source>
</evidence>
<organism evidence="7 8">
    <name type="scientific">Blepharisma stoltei</name>
    <dbReference type="NCBI Taxonomy" id="1481888"/>
    <lineage>
        <taxon>Eukaryota</taxon>
        <taxon>Sar</taxon>
        <taxon>Alveolata</taxon>
        <taxon>Ciliophora</taxon>
        <taxon>Postciliodesmatophora</taxon>
        <taxon>Heterotrichea</taxon>
        <taxon>Heterotrichida</taxon>
        <taxon>Blepharismidae</taxon>
        <taxon>Blepharisma</taxon>
    </lineage>
</organism>
<evidence type="ECO:0000313" key="8">
    <source>
        <dbReference type="Proteomes" id="UP001162131"/>
    </source>
</evidence>
<name>A0AAU9KAJ8_9CILI</name>
<comment type="subcellular location">
    <subcellularLocation>
        <location evidence="1">Membrane</location>
    </subcellularLocation>
</comment>
<feature type="domain" description="Amino acid transporter transmembrane" evidence="6">
    <location>
        <begin position="16"/>
        <end position="441"/>
    </location>
</feature>
<evidence type="ECO:0000259" key="6">
    <source>
        <dbReference type="Pfam" id="PF01490"/>
    </source>
</evidence>
<dbReference type="Proteomes" id="UP001162131">
    <property type="component" value="Unassembled WGS sequence"/>
</dbReference>
<protein>
    <recommendedName>
        <fullName evidence="6">Amino acid transporter transmembrane domain-containing protein</fullName>
    </recommendedName>
</protein>
<keyword evidence="8" id="KW-1185">Reference proteome</keyword>
<evidence type="ECO:0000256" key="2">
    <source>
        <dbReference type="ARBA" id="ARBA00022692"/>
    </source>
</evidence>
<dbReference type="PANTHER" id="PTHR16189">
    <property type="entry name" value="TRANSMEMBRANE PROTEIN 104-RELATED"/>
    <property type="match status" value="1"/>
</dbReference>
<feature type="transmembrane region" description="Helical" evidence="5">
    <location>
        <begin position="21"/>
        <end position="42"/>
    </location>
</feature>
<keyword evidence="4 5" id="KW-0472">Membrane</keyword>
<keyword evidence="3 5" id="KW-1133">Transmembrane helix</keyword>
<feature type="transmembrane region" description="Helical" evidence="5">
    <location>
        <begin position="348"/>
        <end position="374"/>
    </location>
</feature>
<feature type="transmembrane region" description="Helical" evidence="5">
    <location>
        <begin position="48"/>
        <end position="66"/>
    </location>
</feature>